<keyword evidence="4" id="KW-1185">Reference proteome</keyword>
<feature type="domain" description="EGF-like" evidence="2">
    <location>
        <begin position="1134"/>
        <end position="1181"/>
    </location>
</feature>
<gene>
    <name evidence="3" type="primary">N</name>
    <name evidence="3" type="ORF">SNEC2469_LOCUS3642</name>
</gene>
<evidence type="ECO:0000256" key="1">
    <source>
        <dbReference type="SAM" id="Phobius"/>
    </source>
</evidence>
<dbReference type="InterPro" id="IPR051830">
    <property type="entry name" value="NOTCH_homolog"/>
</dbReference>
<feature type="domain" description="EGF-like" evidence="2">
    <location>
        <begin position="627"/>
        <end position="687"/>
    </location>
</feature>
<feature type="domain" description="EGF-like" evidence="2">
    <location>
        <begin position="912"/>
        <end position="974"/>
    </location>
</feature>
<feature type="domain" description="EGF-like" evidence="2">
    <location>
        <begin position="567"/>
        <end position="607"/>
    </location>
</feature>
<feature type="transmembrane region" description="Helical" evidence="1">
    <location>
        <begin position="32"/>
        <end position="49"/>
    </location>
</feature>
<dbReference type="EMBL" id="CAJNJA010008031">
    <property type="protein sequence ID" value="CAE7231950.1"/>
    <property type="molecule type" value="Genomic_DNA"/>
</dbReference>
<dbReference type="Proteomes" id="UP000601435">
    <property type="component" value="Unassembled WGS sequence"/>
</dbReference>
<feature type="domain" description="EGF-like" evidence="2">
    <location>
        <begin position="855"/>
        <end position="896"/>
    </location>
</feature>
<evidence type="ECO:0000313" key="4">
    <source>
        <dbReference type="Proteomes" id="UP000601435"/>
    </source>
</evidence>
<feature type="transmembrane region" description="Helical" evidence="1">
    <location>
        <begin position="129"/>
        <end position="153"/>
    </location>
</feature>
<dbReference type="OrthoDB" id="416707at2759"/>
<reference evidence="3" key="1">
    <citation type="submission" date="2021-02" db="EMBL/GenBank/DDBJ databases">
        <authorList>
            <person name="Dougan E. K."/>
            <person name="Rhodes N."/>
            <person name="Thang M."/>
            <person name="Chan C."/>
        </authorList>
    </citation>
    <scope>NUCLEOTIDE SEQUENCE</scope>
</reference>
<feature type="domain" description="EGF-like" evidence="2">
    <location>
        <begin position="705"/>
        <end position="765"/>
    </location>
</feature>
<accession>A0A812KR42</accession>
<feature type="transmembrane region" description="Helical" evidence="1">
    <location>
        <begin position="85"/>
        <end position="108"/>
    </location>
</feature>
<comment type="caution">
    <text evidence="3">The sequence shown here is derived from an EMBL/GenBank/DDBJ whole genome shotgun (WGS) entry which is preliminary data.</text>
</comment>
<dbReference type="SMART" id="SM00181">
    <property type="entry name" value="EGF"/>
    <property type="match status" value="8"/>
</dbReference>
<keyword evidence="1" id="KW-0812">Transmembrane</keyword>
<name>A0A812KR42_9DINO</name>
<keyword evidence="1" id="KW-1133">Transmembrane helix</keyword>
<dbReference type="InterPro" id="IPR000742">
    <property type="entry name" value="EGF"/>
</dbReference>
<protein>
    <submittedName>
        <fullName evidence="3">N protein</fullName>
    </submittedName>
</protein>
<dbReference type="PANTHER" id="PTHR24033:SF193">
    <property type="entry name" value="NETRIN-G1-RELATED"/>
    <property type="match status" value="1"/>
</dbReference>
<organism evidence="3 4">
    <name type="scientific">Symbiodinium necroappetens</name>
    <dbReference type="NCBI Taxonomy" id="1628268"/>
    <lineage>
        <taxon>Eukaryota</taxon>
        <taxon>Sar</taxon>
        <taxon>Alveolata</taxon>
        <taxon>Dinophyceae</taxon>
        <taxon>Suessiales</taxon>
        <taxon>Symbiodiniaceae</taxon>
        <taxon>Symbiodinium</taxon>
    </lineage>
</organism>
<feature type="transmembrane region" description="Helical" evidence="1">
    <location>
        <begin position="183"/>
        <end position="203"/>
    </location>
</feature>
<keyword evidence="1" id="KW-0472">Membrane</keyword>
<evidence type="ECO:0000259" key="2">
    <source>
        <dbReference type="SMART" id="SM00181"/>
    </source>
</evidence>
<dbReference type="PANTHER" id="PTHR24033">
    <property type="entry name" value="EGF-LIKE DOMAIN-CONTAINING PROTEIN"/>
    <property type="match status" value="1"/>
</dbReference>
<proteinExistence type="predicted"/>
<sequence length="1283" mass="138315">MGFAYAAEFRKSFNTAEDFFSELADLLRMLDIAWFLVAAAIALVIEPWLHLGARASEALGILATFTDCGRHLAGSDGVKWTPPPWYTLTTIFASLSSHAAGILGFVGFQKIVVARIVSTSQPRANWSAPNFLLLTSIAISITAIFSSLVFMGVDYLRRLAIDSARSRGFRLVFMRGKLERTGLGMALIMLTFVLIALYMLVIYTERQNSKKQEPSPDSAVNDWGDMKVFWDKACSCATVLLYFFNLRSLCESPKVQFHQTVASADEDLEQINIKDYLTKFCNRRDERSNFRSCLAYLARGLAGEDIGLLLKMGTRRALFPNQRFAPLLHVVGILMLSGLLPGICQFATEQLFDDPQILEVRPISADLLPAFDAESNRRKYALLLGKEPRLHVKTKSAQTSSIEICCETDPDNCTDYRLEHSLIQFDEKPAILEIPAAASTKCKLTARGLSKKSSTTLDLNVEVKTIKHVCGCGLDAEAEEVPDMVAKDFCTPVPCAVDNSNREPGPLCNCSNGYAGNIVWEGAQVSGNCTPAPCYIENSTRKPGLQCQCKDGFSGEVQWHQSIASGECLPADCGIQYSIGAGPDCKCMDGYDGNISWKRSQPLGPCVLAAGCADNVENSVGEGAKCKCKDGFTGKVLWQGAVPHGSCKATACHIENSNQQPGPGCKCKDGYVGDIRWHGDRPSGTCTPAPCAIKNSNEKSGQQCACLDGFAGEITWKGNTPQGPCKPASCANIANAKGSGRKCKCKDGFDGTVTWSGANASGDCEPATCTIKNSNQEDGHACKCLEGFGGFISWWNSRSFGSCLPLHCQGPHSNGKKGPGCGCTDGFFMNGSKEVLRAPLKSSPGFGLGRAIEVECLPAACTIEHSNMKPGKDCACQDGYQGQISWKGQVPSGFCVAAQCWTANSNGKPGLECKCSDGYSGRITWEGTWESGTCVPAQCDIDNSNHEPGHACKCEDGFVGDILWREDWPTGSCKPAPCNIQNSNLEPGRACRCKDGFQGEITWHGSSATGTCEPVPCRVLHSDHAPGPACRCLRGFFGRIAWSGPAVSGICVPRPLCRFGDAFHVTRLTAGLVDANNNTCRAGQAMLVHGHRQLAHGRMSRHVKFKMRWTSADALPPAKCKVVPDPEHFSLTSWCAATPGQPLCSPQTVYTVTSRNASHYACDGCKTPEHALTEFRGSRCGYDLIKWEFFTINPGSPDACTCNLSSSCSEVPADELPRACIQAAEPAVLSFGFAGKDEQGFFIFHETGELLATTSSKGSGLKSFRVVEPHGLGSQRQALLAGG</sequence>
<evidence type="ECO:0000313" key="3">
    <source>
        <dbReference type="EMBL" id="CAE7231950.1"/>
    </source>
</evidence>
<feature type="transmembrane region" description="Helical" evidence="1">
    <location>
        <begin position="324"/>
        <end position="343"/>
    </location>
</feature>
<feature type="domain" description="EGF-like" evidence="2">
    <location>
        <begin position="489"/>
        <end position="530"/>
    </location>
</feature>
<feature type="domain" description="EGF-like" evidence="2">
    <location>
        <begin position="1011"/>
        <end position="1052"/>
    </location>
</feature>